<dbReference type="SUPFAM" id="SSF46894">
    <property type="entry name" value="C-terminal effector domain of the bipartite response regulators"/>
    <property type="match status" value="1"/>
</dbReference>
<evidence type="ECO:0000313" key="7">
    <source>
        <dbReference type="Proteomes" id="UP001628193"/>
    </source>
</evidence>
<dbReference type="Gene3D" id="1.10.10.10">
    <property type="entry name" value="Winged helix-like DNA-binding domain superfamily/Winged helix DNA-binding domain"/>
    <property type="match status" value="1"/>
</dbReference>
<comment type="caution">
    <text evidence="6">The sequence shown here is derived from an EMBL/GenBank/DDBJ whole genome shotgun (WGS) entry which is preliminary data.</text>
</comment>
<dbReference type="Gene3D" id="6.10.250.690">
    <property type="match status" value="1"/>
</dbReference>
<organism evidence="6 7">
    <name type="scientific">Candidatus Magnetaquiglobus chichijimensis</name>
    <dbReference type="NCBI Taxonomy" id="3141448"/>
    <lineage>
        <taxon>Bacteria</taxon>
        <taxon>Pseudomonadati</taxon>
        <taxon>Pseudomonadota</taxon>
        <taxon>Magnetococcia</taxon>
        <taxon>Magnetococcales</taxon>
        <taxon>Candidatus Magnetaquicoccaceae</taxon>
        <taxon>Candidatus Magnetaquiglobus</taxon>
    </lineage>
</organism>
<keyword evidence="2" id="KW-0597">Phosphoprotein</keyword>
<protein>
    <submittedName>
        <fullName evidence="6">Transcriptional regulatory protein QseB</fullName>
    </submittedName>
</protein>
<dbReference type="PROSITE" id="PS50110">
    <property type="entry name" value="RESPONSE_REGULATORY"/>
    <property type="match status" value="1"/>
</dbReference>
<dbReference type="PANTHER" id="PTHR48111">
    <property type="entry name" value="REGULATOR OF RPOS"/>
    <property type="match status" value="1"/>
</dbReference>
<evidence type="ECO:0000256" key="1">
    <source>
        <dbReference type="ARBA" id="ARBA00023125"/>
    </source>
</evidence>
<dbReference type="Pfam" id="PF00072">
    <property type="entry name" value="Response_reg"/>
    <property type="match status" value="1"/>
</dbReference>
<dbReference type="RefSeq" id="WP_420904537.1">
    <property type="nucleotide sequence ID" value="NZ_BAAFGK010000004.1"/>
</dbReference>
<dbReference type="InterPro" id="IPR036388">
    <property type="entry name" value="WH-like_DNA-bd_sf"/>
</dbReference>
<dbReference type="SMART" id="SM00448">
    <property type="entry name" value="REC"/>
    <property type="match status" value="1"/>
</dbReference>
<evidence type="ECO:0000313" key="6">
    <source>
        <dbReference type="EMBL" id="GAB0056814.1"/>
    </source>
</evidence>
<dbReference type="PANTHER" id="PTHR48111:SF37">
    <property type="entry name" value="RESPONSE REGULATOR PROTEIN CARR"/>
    <property type="match status" value="1"/>
</dbReference>
<dbReference type="SMART" id="SM00862">
    <property type="entry name" value="Trans_reg_C"/>
    <property type="match status" value="1"/>
</dbReference>
<feature type="domain" description="OmpR/PhoB-type" evidence="5">
    <location>
        <begin position="124"/>
        <end position="219"/>
    </location>
</feature>
<dbReference type="Gene3D" id="3.40.50.2300">
    <property type="match status" value="1"/>
</dbReference>
<dbReference type="InterPro" id="IPR011006">
    <property type="entry name" value="CheY-like_superfamily"/>
</dbReference>
<dbReference type="Pfam" id="PF00486">
    <property type="entry name" value="Trans_reg_C"/>
    <property type="match status" value="1"/>
</dbReference>
<dbReference type="SUPFAM" id="SSF52172">
    <property type="entry name" value="CheY-like"/>
    <property type="match status" value="1"/>
</dbReference>
<keyword evidence="7" id="KW-1185">Reference proteome</keyword>
<keyword evidence="1 3" id="KW-0238">DNA-binding</keyword>
<proteinExistence type="predicted"/>
<evidence type="ECO:0000259" key="4">
    <source>
        <dbReference type="PROSITE" id="PS50110"/>
    </source>
</evidence>
<reference evidence="6 7" key="1">
    <citation type="submission" date="2024-09" db="EMBL/GenBank/DDBJ databases">
        <title>Draft genome sequence of Candidatus Magnetaquicoccaceae bacterium FCR-1.</title>
        <authorList>
            <person name="Shimoshige H."/>
            <person name="Shimamura S."/>
            <person name="Taoka A."/>
            <person name="Kobayashi H."/>
            <person name="Maekawa T."/>
        </authorList>
    </citation>
    <scope>NUCLEOTIDE SEQUENCE [LARGE SCALE GENOMIC DNA]</scope>
    <source>
        <strain evidence="6 7">FCR-1</strain>
    </source>
</reference>
<evidence type="ECO:0000256" key="3">
    <source>
        <dbReference type="PROSITE-ProRule" id="PRU01091"/>
    </source>
</evidence>
<feature type="DNA-binding region" description="OmpR/PhoB-type" evidence="3">
    <location>
        <begin position="124"/>
        <end position="219"/>
    </location>
</feature>
<dbReference type="InterPro" id="IPR016032">
    <property type="entry name" value="Sig_transdc_resp-reg_C-effctor"/>
</dbReference>
<name>A0ABQ0C7F0_9PROT</name>
<dbReference type="InterPro" id="IPR039420">
    <property type="entry name" value="WalR-like"/>
</dbReference>
<dbReference type="CDD" id="cd00383">
    <property type="entry name" value="trans_reg_C"/>
    <property type="match status" value="1"/>
</dbReference>
<gene>
    <name evidence="6" type="primary">qseB</name>
    <name evidence="6" type="ORF">SIID45300_01126</name>
</gene>
<dbReference type="PROSITE" id="PS51755">
    <property type="entry name" value="OMPR_PHOB"/>
    <property type="match status" value="1"/>
</dbReference>
<dbReference type="EMBL" id="BAAFGK010000004">
    <property type="protein sequence ID" value="GAB0056814.1"/>
    <property type="molecule type" value="Genomic_DNA"/>
</dbReference>
<dbReference type="CDD" id="cd19934">
    <property type="entry name" value="REC_OmpR_EcPhoP-like"/>
    <property type="match status" value="1"/>
</dbReference>
<sequence>MRLLVVEDDAELAAALKRDLGRAGFAVDQAGDGVEAEYLGDVEPYDAVVLDLGLPGRHGLEVLRGWRGRGITVPVLILTAWDAWHERVDGFKAGADDYLGKPFHVQELVARLNALTRRGSGRAPGDLMVGGMRLDEARQEVILPTGERRGLTGTEFRLLRYFMLHPDQVLSKSRLTEHVYEYDGDKDSNVMEVYIKRLRDIVGRERIQTRRGQGYLLIAPREE</sequence>
<feature type="domain" description="Response regulatory" evidence="4">
    <location>
        <begin position="2"/>
        <end position="116"/>
    </location>
</feature>
<dbReference type="Proteomes" id="UP001628193">
    <property type="component" value="Unassembled WGS sequence"/>
</dbReference>
<accession>A0ABQ0C7F0</accession>
<dbReference type="InterPro" id="IPR001867">
    <property type="entry name" value="OmpR/PhoB-type_DNA-bd"/>
</dbReference>
<dbReference type="InterPro" id="IPR001789">
    <property type="entry name" value="Sig_transdc_resp-reg_receiver"/>
</dbReference>
<evidence type="ECO:0000256" key="2">
    <source>
        <dbReference type="PROSITE-ProRule" id="PRU00169"/>
    </source>
</evidence>
<feature type="modified residue" description="4-aspartylphosphate" evidence="2">
    <location>
        <position position="51"/>
    </location>
</feature>
<evidence type="ECO:0000259" key="5">
    <source>
        <dbReference type="PROSITE" id="PS51755"/>
    </source>
</evidence>